<feature type="transmembrane region" description="Helical" evidence="1">
    <location>
        <begin position="246"/>
        <end position="267"/>
    </location>
</feature>
<dbReference type="OrthoDB" id="4964652at2"/>
<comment type="caution">
    <text evidence="2">The sequence shown here is derived from an EMBL/GenBank/DDBJ whole genome shotgun (WGS) entry which is preliminary data.</text>
</comment>
<protein>
    <recommendedName>
        <fullName evidence="4">DUF1461 domain-containing protein</fullName>
    </recommendedName>
</protein>
<name>A0A641AUQ3_9ACTN</name>
<dbReference type="AlphaFoldDB" id="A0A641AUQ3"/>
<feature type="transmembrane region" description="Helical" evidence="1">
    <location>
        <begin position="166"/>
        <end position="185"/>
    </location>
</feature>
<sequence>MRPLSSFVAGVVAVLAAIVTVPLLWVSTHVVDEDGYVAFSSSIATDGELQGAVAAYLADDYVQRGLLPAALQETATSVLTTVARGTTDQPGFVSAWEETQRSLHRSAFDDGTGPLTVRLQPLSQFAADRVGSLLPVSLDVPVDLQAQVGTAGDREMLQKAERSRTYSLLGLMVVVVAATTCLVAARRRSLAVAGLGLGALVVAGVLRVVVEIALPDLIDRAETLSPFARAVQRLLLDRAADSLSGWLEQIALVGAGALLVGLLGRIASGLRRTA</sequence>
<feature type="transmembrane region" description="Helical" evidence="1">
    <location>
        <begin position="7"/>
        <end position="26"/>
    </location>
</feature>
<evidence type="ECO:0000256" key="1">
    <source>
        <dbReference type="SAM" id="Phobius"/>
    </source>
</evidence>
<evidence type="ECO:0008006" key="4">
    <source>
        <dbReference type="Google" id="ProtNLM"/>
    </source>
</evidence>
<keyword evidence="1" id="KW-0812">Transmembrane</keyword>
<feature type="transmembrane region" description="Helical" evidence="1">
    <location>
        <begin position="192"/>
        <end position="210"/>
    </location>
</feature>
<evidence type="ECO:0000313" key="2">
    <source>
        <dbReference type="EMBL" id="KAA1380731.1"/>
    </source>
</evidence>
<reference evidence="2" key="1">
    <citation type="submission" date="2019-09" db="EMBL/GenBank/DDBJ databases">
        <authorList>
            <person name="Li J."/>
        </authorList>
    </citation>
    <scope>NUCLEOTIDE SEQUENCE [LARGE SCALE GENOMIC DNA]</scope>
    <source>
        <strain evidence="2">NRBC 14897</strain>
    </source>
</reference>
<keyword evidence="1" id="KW-1133">Transmembrane helix</keyword>
<gene>
    <name evidence="2" type="ORF">ESP62_006100</name>
</gene>
<dbReference type="RefSeq" id="WP_129181484.1">
    <property type="nucleotide sequence ID" value="NZ_JAGIOG010000001.1"/>
</dbReference>
<evidence type="ECO:0000313" key="3">
    <source>
        <dbReference type="Proteomes" id="UP001515100"/>
    </source>
</evidence>
<dbReference type="EMBL" id="SDPP02000001">
    <property type="protein sequence ID" value="KAA1380731.1"/>
    <property type="molecule type" value="Genomic_DNA"/>
</dbReference>
<dbReference type="Proteomes" id="UP001515100">
    <property type="component" value="Unassembled WGS sequence"/>
</dbReference>
<organism evidence="2 3">
    <name type="scientific">Aeromicrobium fastidiosum</name>
    <dbReference type="NCBI Taxonomy" id="52699"/>
    <lineage>
        <taxon>Bacteria</taxon>
        <taxon>Bacillati</taxon>
        <taxon>Actinomycetota</taxon>
        <taxon>Actinomycetes</taxon>
        <taxon>Propionibacteriales</taxon>
        <taxon>Nocardioidaceae</taxon>
        <taxon>Aeromicrobium</taxon>
    </lineage>
</organism>
<proteinExistence type="predicted"/>
<keyword evidence="1" id="KW-0472">Membrane</keyword>
<accession>A0A641AUQ3</accession>
<keyword evidence="3" id="KW-1185">Reference proteome</keyword>